<reference evidence="5" key="1">
    <citation type="submission" date="2025-08" db="UniProtKB">
        <authorList>
            <consortium name="RefSeq"/>
        </authorList>
    </citation>
    <scope>IDENTIFICATION</scope>
    <source>
        <tissue evidence="5">Muscle</tissue>
    </source>
</reference>
<evidence type="ECO:0000256" key="2">
    <source>
        <dbReference type="ARBA" id="ARBA00022658"/>
    </source>
</evidence>
<accession>A0ABM1BQC5</accession>
<evidence type="ECO:0000256" key="1">
    <source>
        <dbReference type="ARBA" id="ARBA00022448"/>
    </source>
</evidence>
<dbReference type="Gene3D" id="2.170.150.10">
    <property type="entry name" value="Metal Binding Protein, Guanine Nucleotide Exchange Factor, Chain A"/>
    <property type="match status" value="1"/>
</dbReference>
<dbReference type="Proteomes" id="UP000694941">
    <property type="component" value="Unplaced"/>
</dbReference>
<evidence type="ECO:0000313" key="5">
    <source>
        <dbReference type="RefSeq" id="XP_013786626.2"/>
    </source>
</evidence>
<dbReference type="Pfam" id="PF04421">
    <property type="entry name" value="Mss4"/>
    <property type="match status" value="1"/>
</dbReference>
<keyword evidence="4" id="KW-1185">Reference proteome</keyword>
<evidence type="ECO:0000313" key="4">
    <source>
        <dbReference type="Proteomes" id="UP000694941"/>
    </source>
</evidence>
<sequence>MNFKTMHLSPSFIEIEYIIILLLLTMEKETCQKQKVSEGKACEETDIGRIPDMLKETLTSSKNESTVMCQKCPSIILKPGLASTTNIEQFLPFMYQETASTTPDGETVKQFWCVDDIYSFENVGFSSTVGQIKYLTCADCEIGPIGWHDLLTKKSYIAPNRVKL</sequence>
<protein>
    <submittedName>
        <fullName evidence="5">Guanine nucleotide exchange factor MSS4-like isoform X1</fullName>
    </submittedName>
</protein>
<dbReference type="RefSeq" id="XP_013786626.2">
    <property type="nucleotide sequence ID" value="XM_013931172.2"/>
</dbReference>
<dbReference type="PANTHER" id="PTHR13276">
    <property type="entry name" value="GUANINE NUCLEOTIDE EXCHANGE FACTOR MSS4"/>
    <property type="match status" value="1"/>
</dbReference>
<keyword evidence="3" id="KW-0653">Protein transport</keyword>
<gene>
    <name evidence="5" type="primary">LOC106470608</name>
</gene>
<dbReference type="SUPFAM" id="SSF51316">
    <property type="entry name" value="Mss4-like"/>
    <property type="match status" value="1"/>
</dbReference>
<dbReference type="GeneID" id="106470608"/>
<name>A0ABM1BQC5_LIMPO</name>
<dbReference type="InterPro" id="IPR007515">
    <property type="entry name" value="Mss4"/>
</dbReference>
<dbReference type="PANTHER" id="PTHR13276:SF0">
    <property type="entry name" value="GUANINE NUCLEOTIDE EXCHANGE FACTOR MSS4"/>
    <property type="match status" value="1"/>
</dbReference>
<keyword evidence="2" id="KW-0344">Guanine-nucleotide releasing factor</keyword>
<dbReference type="InterPro" id="IPR011323">
    <property type="entry name" value="Mss4/transl-control_tumour"/>
</dbReference>
<proteinExistence type="predicted"/>
<dbReference type="PROSITE" id="PS51796">
    <property type="entry name" value="MSS4"/>
    <property type="match status" value="1"/>
</dbReference>
<dbReference type="InterPro" id="IPR011057">
    <property type="entry name" value="Mss4-like_sf"/>
</dbReference>
<evidence type="ECO:0000256" key="3">
    <source>
        <dbReference type="ARBA" id="ARBA00022927"/>
    </source>
</evidence>
<keyword evidence="1" id="KW-0813">Transport</keyword>
<organism evidence="4 5">
    <name type="scientific">Limulus polyphemus</name>
    <name type="common">Atlantic horseshoe crab</name>
    <dbReference type="NCBI Taxonomy" id="6850"/>
    <lineage>
        <taxon>Eukaryota</taxon>
        <taxon>Metazoa</taxon>
        <taxon>Ecdysozoa</taxon>
        <taxon>Arthropoda</taxon>
        <taxon>Chelicerata</taxon>
        <taxon>Merostomata</taxon>
        <taxon>Xiphosura</taxon>
        <taxon>Limulidae</taxon>
        <taxon>Limulus</taxon>
    </lineage>
</organism>